<evidence type="ECO:0000313" key="11">
    <source>
        <dbReference type="Proteomes" id="UP000250223"/>
    </source>
</evidence>
<dbReference type="NCBIfam" id="TIGR03905">
    <property type="entry name" value="TIGR03905_4_Cys"/>
    <property type="match status" value="1"/>
</dbReference>
<evidence type="ECO:0000313" key="8">
    <source>
        <dbReference type="EMBL" id="SDK92162.1"/>
    </source>
</evidence>
<sequence>MFTYETKGVCSRKITFDIKDNTIRNVEFLGGCDGNLKGLSKLIEGMEPDDAIKRLSGIKCGRKETSCPDQLAKAIRQALS</sequence>
<evidence type="ECO:0000256" key="5">
    <source>
        <dbReference type="ARBA" id="ARBA00047754"/>
    </source>
</evidence>
<dbReference type="EMBL" id="FNGL01000002">
    <property type="protein sequence ID" value="SDK92162.1"/>
    <property type="molecule type" value="Genomic_DNA"/>
</dbReference>
<reference evidence="7 12" key="3">
    <citation type="submission" date="2020-05" db="EMBL/GenBank/DDBJ databases">
        <title>Draft genome sequence of Clostridium cochlearium strain AGROS13 isolated from a sheep dairy farm in New Zealand.</title>
        <authorList>
            <person name="Gupta T.B."/>
            <person name="Jauregui R."/>
            <person name="Risson A.N."/>
            <person name="Brightwell G."/>
            <person name="Maclean P."/>
        </authorList>
    </citation>
    <scope>NUCLEOTIDE SEQUENCE [LARGE SCALE GENOMIC DNA]</scope>
    <source>
        <strain evidence="7 12">AGROS13</strain>
    </source>
</reference>
<evidence type="ECO:0000256" key="2">
    <source>
        <dbReference type="ARBA" id="ARBA00012274"/>
    </source>
</evidence>
<dbReference type="Proteomes" id="UP000528432">
    <property type="component" value="Unassembled WGS sequence"/>
</dbReference>
<keyword evidence="10" id="KW-1185">Reference proteome</keyword>
<evidence type="ECO:0000256" key="1">
    <source>
        <dbReference type="ARBA" id="ARBA00007405"/>
    </source>
</evidence>
<evidence type="ECO:0000313" key="10">
    <source>
        <dbReference type="Proteomes" id="UP000198811"/>
    </source>
</evidence>
<feature type="domain" description="TSCPD" evidence="6">
    <location>
        <begin position="4"/>
        <end position="79"/>
    </location>
</feature>
<evidence type="ECO:0000313" key="7">
    <source>
        <dbReference type="EMBL" id="NOH17106.1"/>
    </source>
</evidence>
<evidence type="ECO:0000313" key="9">
    <source>
        <dbReference type="EMBL" id="SQB35314.1"/>
    </source>
</evidence>
<reference evidence="8 10" key="1">
    <citation type="submission" date="2016-10" db="EMBL/GenBank/DDBJ databases">
        <authorList>
            <person name="Varghese N."/>
            <person name="Submissions S."/>
        </authorList>
    </citation>
    <scope>NUCLEOTIDE SEQUENCE [LARGE SCALE GENOMIC DNA]</scope>
    <source>
        <strain evidence="8 10">NLAE-zl-C224</strain>
    </source>
</reference>
<dbReference type="Pfam" id="PF12637">
    <property type="entry name" value="TSCPD"/>
    <property type="match status" value="1"/>
</dbReference>
<evidence type="ECO:0000313" key="12">
    <source>
        <dbReference type="Proteomes" id="UP000528432"/>
    </source>
</evidence>
<gene>
    <name evidence="7" type="ORF">HMJ28_12100</name>
    <name evidence="9" type="ORF">NCTC13028_01878</name>
    <name evidence="8" type="ORF">SAMN05216497_102213</name>
</gene>
<accession>A0A240AV68</accession>
<dbReference type="EC" id="1.17.4.1" evidence="2"/>
<dbReference type="GO" id="GO:0071897">
    <property type="term" value="P:DNA biosynthetic process"/>
    <property type="evidence" value="ECO:0007669"/>
    <property type="project" value="UniProtKB-KW"/>
</dbReference>
<protein>
    <recommendedName>
        <fullName evidence="2">ribonucleoside-diphosphate reductase</fullName>
        <ecNumber evidence="2">1.17.4.1</ecNumber>
    </recommendedName>
</protein>
<dbReference type="GeneID" id="70577854"/>
<dbReference type="InterPro" id="IPR024434">
    <property type="entry name" value="TSCPD_dom"/>
</dbReference>
<comment type="catalytic activity">
    <reaction evidence="5">
        <text>a 2'-deoxyribonucleoside 5'-diphosphate + [thioredoxin]-disulfide + H2O = a ribonucleoside 5'-diphosphate + [thioredoxin]-dithiol</text>
        <dbReference type="Rhea" id="RHEA:23252"/>
        <dbReference type="Rhea" id="RHEA-COMP:10698"/>
        <dbReference type="Rhea" id="RHEA-COMP:10700"/>
        <dbReference type="ChEBI" id="CHEBI:15377"/>
        <dbReference type="ChEBI" id="CHEBI:29950"/>
        <dbReference type="ChEBI" id="CHEBI:50058"/>
        <dbReference type="ChEBI" id="CHEBI:57930"/>
        <dbReference type="ChEBI" id="CHEBI:73316"/>
        <dbReference type="EC" id="1.17.4.1"/>
    </reaction>
</comment>
<proteinExistence type="inferred from homology"/>
<dbReference type="RefSeq" id="WP_089863651.1">
    <property type="nucleotide sequence ID" value="NZ_CP173238.1"/>
</dbReference>
<evidence type="ECO:0000256" key="3">
    <source>
        <dbReference type="ARBA" id="ARBA00022634"/>
    </source>
</evidence>
<comment type="similarity">
    <text evidence="1">Belongs to the ribonucleoside diphosphate reductase class-2 family.</text>
</comment>
<dbReference type="InterPro" id="IPR023806">
    <property type="entry name" value="CHP03905"/>
</dbReference>
<organism evidence="9 11">
    <name type="scientific">Clostridium cochlearium</name>
    <dbReference type="NCBI Taxonomy" id="1494"/>
    <lineage>
        <taxon>Bacteria</taxon>
        <taxon>Bacillati</taxon>
        <taxon>Bacillota</taxon>
        <taxon>Clostridia</taxon>
        <taxon>Eubacteriales</taxon>
        <taxon>Clostridiaceae</taxon>
        <taxon>Clostridium</taxon>
    </lineage>
</organism>
<evidence type="ECO:0000259" key="6">
    <source>
        <dbReference type="Pfam" id="PF12637"/>
    </source>
</evidence>
<dbReference type="EMBL" id="JABFIF010000035">
    <property type="protein sequence ID" value="NOH17106.1"/>
    <property type="molecule type" value="Genomic_DNA"/>
</dbReference>
<keyword evidence="4" id="KW-0547">Nucleotide-binding</keyword>
<dbReference type="Proteomes" id="UP000250223">
    <property type="component" value="Unassembled WGS sequence"/>
</dbReference>
<evidence type="ECO:0000256" key="4">
    <source>
        <dbReference type="ARBA" id="ARBA00022741"/>
    </source>
</evidence>
<keyword evidence="3" id="KW-0237">DNA synthesis</keyword>
<dbReference type="Proteomes" id="UP000198811">
    <property type="component" value="Unassembled WGS sequence"/>
</dbReference>
<name>A0A240AV68_CLOCO</name>
<dbReference type="GO" id="GO:0004748">
    <property type="term" value="F:ribonucleoside-diphosphate reductase activity, thioredoxin disulfide as acceptor"/>
    <property type="evidence" value="ECO:0007669"/>
    <property type="project" value="UniProtKB-EC"/>
</dbReference>
<reference evidence="9 11" key="2">
    <citation type="submission" date="2018-06" db="EMBL/GenBank/DDBJ databases">
        <authorList>
            <consortium name="Pathogen Informatics"/>
            <person name="Doyle S."/>
        </authorList>
    </citation>
    <scope>NUCLEOTIDE SEQUENCE [LARGE SCALE GENOMIC DNA]</scope>
    <source>
        <strain evidence="9 11">NCTC13028</strain>
    </source>
</reference>
<dbReference type="GO" id="GO:0000166">
    <property type="term" value="F:nucleotide binding"/>
    <property type="evidence" value="ECO:0007669"/>
    <property type="project" value="UniProtKB-KW"/>
</dbReference>
<dbReference type="EMBL" id="UAWC01000024">
    <property type="protein sequence ID" value="SQB35314.1"/>
    <property type="molecule type" value="Genomic_DNA"/>
</dbReference>
<dbReference type="OrthoDB" id="9801525at2"/>
<dbReference type="AlphaFoldDB" id="A0A240AV68"/>